<evidence type="ECO:0000256" key="13">
    <source>
        <dbReference type="ARBA" id="ARBA00023004"/>
    </source>
</evidence>
<dbReference type="GO" id="GO:0016491">
    <property type="term" value="F:oxidoreductase activity"/>
    <property type="evidence" value="ECO:0007669"/>
    <property type="project" value="UniProtKB-UniRule"/>
</dbReference>
<evidence type="ECO:0000259" key="22">
    <source>
        <dbReference type="PROSITE" id="PS51003"/>
    </source>
</evidence>
<feature type="transmembrane region" description="Helical" evidence="20">
    <location>
        <begin position="229"/>
        <end position="246"/>
    </location>
</feature>
<keyword evidence="16 20" id="KW-0472">Membrane</keyword>
<comment type="subunit">
    <text evidence="3">The cytochrome bc1 complex contains 11 subunits: 3 respiratory subunits (MT-CYB, CYC1 and UQCRFS1), 2 core proteins (UQCRC1 and UQCRC2) and 6 low-molecular weight proteins (UQCRH/QCR6, UQCRB/QCR7, UQCRQ/QCR8, UQCR10/QCR9, UQCR11/QCR10 and a cleavage product of UQCRFS1). This cytochrome bc1 complex then forms a dimer.</text>
</comment>
<feature type="transmembrane region" description="Helical" evidence="20">
    <location>
        <begin position="145"/>
        <end position="166"/>
    </location>
</feature>
<comment type="cofactor">
    <cofactor evidence="19">
        <name>heme</name>
        <dbReference type="ChEBI" id="CHEBI:30413"/>
    </cofactor>
    <text evidence="19">Binds 2 heme groups non-covalently.</text>
</comment>
<dbReference type="PROSITE" id="PS51002">
    <property type="entry name" value="CYTB_NTER"/>
    <property type="match status" value="1"/>
</dbReference>
<dbReference type="GO" id="GO:0006122">
    <property type="term" value="P:mitochondrial electron transport, ubiquinol to cytochrome c"/>
    <property type="evidence" value="ECO:0007669"/>
    <property type="project" value="TreeGrafter"/>
</dbReference>
<dbReference type="AlphaFoldDB" id="M1VSP7"/>
<organism evidence="23">
    <name type="scientific">Microtus arvalis</name>
    <name type="common">Common vole</name>
    <name type="synonym">Field vole</name>
    <dbReference type="NCBI Taxonomy" id="47230"/>
    <lineage>
        <taxon>Eukaryota</taxon>
        <taxon>Metazoa</taxon>
        <taxon>Chordata</taxon>
        <taxon>Craniata</taxon>
        <taxon>Vertebrata</taxon>
        <taxon>Euteleostomi</taxon>
        <taxon>Mammalia</taxon>
        <taxon>Eutheria</taxon>
        <taxon>Euarchontoglires</taxon>
        <taxon>Glires</taxon>
        <taxon>Rodentia</taxon>
        <taxon>Myomorpha</taxon>
        <taxon>Muroidea</taxon>
        <taxon>Cricetidae</taxon>
        <taxon>Arvicolinae</taxon>
        <taxon>Microtus</taxon>
    </lineage>
</organism>
<evidence type="ECO:0000256" key="10">
    <source>
        <dbReference type="ARBA" id="ARBA00022792"/>
    </source>
</evidence>
<reference evidence="23" key="1">
    <citation type="submission" date="2011-05" db="EMBL/GenBank/DDBJ databases">
        <authorList>
            <person name="TOUGARD C."/>
        </authorList>
    </citation>
    <scope>NUCLEOTIDE SEQUENCE</scope>
</reference>
<evidence type="ECO:0000256" key="12">
    <source>
        <dbReference type="ARBA" id="ARBA00022989"/>
    </source>
</evidence>
<evidence type="ECO:0000256" key="8">
    <source>
        <dbReference type="ARBA" id="ARBA00022692"/>
    </source>
</evidence>
<feature type="binding site" evidence="18">
    <location>
        <position position="201"/>
    </location>
    <ligand>
        <name>a ubiquinone</name>
        <dbReference type="ChEBI" id="CHEBI:16389"/>
    </ligand>
</feature>
<dbReference type="InterPro" id="IPR048259">
    <property type="entry name" value="Cytochrome_b_N_euk/bac"/>
</dbReference>
<keyword evidence="14" id="KW-0830">Ubiquinone</keyword>
<dbReference type="SUPFAM" id="SSF81648">
    <property type="entry name" value="a domain/subunit of cytochrome bc1 complex (Ubiquinol-cytochrome c reductase)"/>
    <property type="match status" value="1"/>
</dbReference>
<dbReference type="EMBL" id="FR865432">
    <property type="protein sequence ID" value="CCA94740.1"/>
    <property type="molecule type" value="Genomic_DNA"/>
</dbReference>
<dbReference type="GO" id="GO:0045275">
    <property type="term" value="C:respiratory chain complex III"/>
    <property type="evidence" value="ECO:0007669"/>
    <property type="project" value="InterPro"/>
</dbReference>
<evidence type="ECO:0000256" key="18">
    <source>
        <dbReference type="PIRSR" id="PIRSR038885-1"/>
    </source>
</evidence>
<dbReference type="InterPro" id="IPR016174">
    <property type="entry name" value="Di-haem_cyt_TM"/>
</dbReference>
<keyword evidence="5 20" id="KW-0813">Transport</keyword>
<proteinExistence type="inferred from homology"/>
<dbReference type="InterPro" id="IPR005798">
    <property type="entry name" value="Cyt_b/b6_C"/>
</dbReference>
<evidence type="ECO:0000256" key="2">
    <source>
        <dbReference type="ARBA" id="ARBA00004448"/>
    </source>
</evidence>
<keyword evidence="7 20" id="KW-0679">Respiratory chain</keyword>
<keyword evidence="9 19" id="KW-0479">Metal-binding</keyword>
<evidence type="ECO:0000256" key="15">
    <source>
        <dbReference type="ARBA" id="ARBA00023128"/>
    </source>
</evidence>
<comment type="similarity">
    <text evidence="17 20">Belongs to the cytochrome b family.</text>
</comment>
<feature type="domain" description="Cytochrome b/b6 C-terminal region profile" evidence="22">
    <location>
        <begin position="210"/>
        <end position="380"/>
    </location>
</feature>
<evidence type="ECO:0000256" key="17">
    <source>
        <dbReference type="ARBA" id="ARBA00061233"/>
    </source>
</evidence>
<dbReference type="InterPro" id="IPR027387">
    <property type="entry name" value="Cytb/b6-like_sf"/>
</dbReference>
<dbReference type="GO" id="GO:0008121">
    <property type="term" value="F:quinol-cytochrome-c reductase activity"/>
    <property type="evidence" value="ECO:0007669"/>
    <property type="project" value="InterPro"/>
</dbReference>
<dbReference type="Pfam" id="PF00033">
    <property type="entry name" value="Cytochrome_B"/>
    <property type="match status" value="1"/>
</dbReference>
<keyword evidence="8 20" id="KW-0812">Transmembrane</keyword>
<dbReference type="GO" id="GO:0005743">
    <property type="term" value="C:mitochondrial inner membrane"/>
    <property type="evidence" value="ECO:0007669"/>
    <property type="project" value="UniProtKB-SubCell"/>
</dbReference>
<keyword evidence="12 20" id="KW-1133">Transmembrane helix</keyword>
<accession>M1VSP7</accession>
<feature type="domain" description="Cytochrome b/b6 N-terminal region profile" evidence="21">
    <location>
        <begin position="1"/>
        <end position="209"/>
    </location>
</feature>
<dbReference type="PIRSF" id="PIRSF038885">
    <property type="entry name" value="COB"/>
    <property type="match status" value="1"/>
</dbReference>
<sequence length="380" mass="42817">MTVIRKKHPLIKIINHSFIDLPAPSNISSWWNFGSLLGLCLIVQILTGLFLAMHYTSDTATAFSSVAHICRDVNYGWLIRYMHANGASMFFICLFLHVGRGVYYGSYNMIETWNMGIVLLFAVMATAFMGYVLPWGQMSFWGATVITNLLSAIPYIGTTLVEWIWGGFSVDKATLTRFFAFHFILPFIITALVLVHLLFLHETGSNNPTGLNSDADKIPFHPYYTVKDFLGVLILLMAFMILTLFFPDILGDPDNYTPANPLNTPPHIKPEWYFLFAYAILRSIPNKLGGVLALTLSIVILAFMPLLHTSKQRALTFRPITQTMYWILVADLLVLTWIGGQPVEYPFIIIGQTASIAYFAIIVIFMPMAGMIENDIMDLD</sequence>
<evidence type="ECO:0000256" key="1">
    <source>
        <dbReference type="ARBA" id="ARBA00002566"/>
    </source>
</evidence>
<feature type="transmembrane region" description="Helical" evidence="20">
    <location>
        <begin position="288"/>
        <end position="307"/>
    </location>
</feature>
<protein>
    <recommendedName>
        <fullName evidence="4 20">Cytochrome b</fullName>
    </recommendedName>
</protein>
<feature type="transmembrane region" description="Helical" evidence="20">
    <location>
        <begin position="113"/>
        <end position="133"/>
    </location>
</feature>
<feature type="transmembrane region" description="Helical" evidence="20">
    <location>
        <begin position="30"/>
        <end position="52"/>
    </location>
</feature>
<dbReference type="PANTHER" id="PTHR19271:SF16">
    <property type="entry name" value="CYTOCHROME B"/>
    <property type="match status" value="1"/>
</dbReference>
<feature type="transmembrane region" description="Helical" evidence="20">
    <location>
        <begin position="87"/>
        <end position="107"/>
    </location>
</feature>
<evidence type="ECO:0000256" key="20">
    <source>
        <dbReference type="RuleBase" id="RU362117"/>
    </source>
</evidence>
<feature type="transmembrane region" description="Helical" evidence="20">
    <location>
        <begin position="345"/>
        <end position="366"/>
    </location>
</feature>
<feature type="binding site" description="axial binding residue" evidence="19">
    <location>
        <position position="196"/>
    </location>
    <ligand>
        <name>heme b</name>
        <dbReference type="ChEBI" id="CHEBI:60344"/>
        <label>b566</label>
    </ligand>
    <ligandPart>
        <name>Fe</name>
        <dbReference type="ChEBI" id="CHEBI:18248"/>
    </ligandPart>
</feature>
<comment type="function">
    <text evidence="1 20">Component of the ubiquinol-cytochrome c reductase complex (complex III or cytochrome b-c1 complex) that is part of the mitochondrial respiratory chain. The b-c1 complex mediates electron transfer from ubiquinol to cytochrome c. Contributes to the generation of a proton gradient across the mitochondrial membrane that is then used for ATP synthesis.</text>
</comment>
<evidence type="ECO:0000256" key="19">
    <source>
        <dbReference type="PIRSR" id="PIRSR038885-2"/>
    </source>
</evidence>
<dbReference type="GO" id="GO:0046872">
    <property type="term" value="F:metal ion binding"/>
    <property type="evidence" value="ECO:0007669"/>
    <property type="project" value="UniProtKB-UniRule"/>
</dbReference>
<gene>
    <name evidence="23" type="primary">cytB</name>
</gene>
<feature type="transmembrane region" description="Helical" evidence="20">
    <location>
        <begin position="178"/>
        <end position="200"/>
    </location>
</feature>
<evidence type="ECO:0000256" key="5">
    <source>
        <dbReference type="ARBA" id="ARBA00022448"/>
    </source>
</evidence>
<keyword evidence="11 20" id="KW-0249">Electron transport</keyword>
<evidence type="ECO:0000256" key="6">
    <source>
        <dbReference type="ARBA" id="ARBA00022617"/>
    </source>
</evidence>
<reference evidence="23" key="2">
    <citation type="journal article" date="2013" name="Biol. J. Linn. Soc. Lond.">
        <title>Exploring phylogeography and species limits in the Altai vole (Rodentia: Cricetidae).</title>
        <authorList>
            <person name="Tougard C."/>
            <person name="Montuire S."/>
            <person name="Volobouev V."/>
            <person name="Markova E."/>
            <person name="Contet J."/>
            <person name="Aniskin V."/>
            <person name="Quere J.-.P."/>
        </authorList>
    </citation>
    <scope>NUCLEOTIDE SEQUENCE</scope>
</reference>
<comment type="subcellular location">
    <subcellularLocation>
        <location evidence="2">Mitochondrion inner membrane</location>
        <topology evidence="2">Multi-pass membrane protein</topology>
    </subcellularLocation>
</comment>
<dbReference type="CDD" id="cd00290">
    <property type="entry name" value="cytochrome_b_C"/>
    <property type="match status" value="1"/>
</dbReference>
<keyword evidence="15 20" id="KW-0496">Mitochondrion</keyword>
<dbReference type="PROSITE" id="PS51003">
    <property type="entry name" value="CYTB_CTER"/>
    <property type="match status" value="1"/>
</dbReference>
<keyword evidence="13 19" id="KW-0408">Iron</keyword>
<evidence type="ECO:0000256" key="14">
    <source>
        <dbReference type="ARBA" id="ARBA00023075"/>
    </source>
</evidence>
<dbReference type="InterPro" id="IPR005797">
    <property type="entry name" value="Cyt_b/b6_N"/>
</dbReference>
<feature type="transmembrane region" description="Helical" evidence="20">
    <location>
        <begin position="319"/>
        <end position="339"/>
    </location>
</feature>
<evidence type="ECO:0000256" key="11">
    <source>
        <dbReference type="ARBA" id="ARBA00022982"/>
    </source>
</evidence>
<evidence type="ECO:0000256" key="16">
    <source>
        <dbReference type="ARBA" id="ARBA00023136"/>
    </source>
</evidence>
<feature type="binding site" description="axial binding residue" evidence="19">
    <location>
        <position position="97"/>
    </location>
    <ligand>
        <name>heme b</name>
        <dbReference type="ChEBI" id="CHEBI:60344"/>
        <label>b566</label>
    </ligand>
    <ligandPart>
        <name>Fe</name>
        <dbReference type="ChEBI" id="CHEBI:18248"/>
    </ligandPart>
</feature>
<evidence type="ECO:0000313" key="23">
    <source>
        <dbReference type="EMBL" id="CCA94740.1"/>
    </source>
</evidence>
<dbReference type="SUPFAM" id="SSF81342">
    <property type="entry name" value="Transmembrane di-heme cytochromes"/>
    <property type="match status" value="1"/>
</dbReference>
<dbReference type="Gene3D" id="1.20.810.10">
    <property type="entry name" value="Cytochrome Bc1 Complex, Chain C"/>
    <property type="match status" value="1"/>
</dbReference>
<comment type="cofactor">
    <cofactor evidence="20">
        <name>heme b</name>
        <dbReference type="ChEBI" id="CHEBI:60344"/>
    </cofactor>
    <text evidence="20">Binds 2 heme groups non-covalently.</text>
</comment>
<name>M1VSP7_MICAR</name>
<dbReference type="FunFam" id="1.20.810.10:FF:000002">
    <property type="entry name" value="Cytochrome b"/>
    <property type="match status" value="1"/>
</dbReference>
<evidence type="ECO:0000256" key="3">
    <source>
        <dbReference type="ARBA" id="ARBA00011088"/>
    </source>
</evidence>
<dbReference type="InterPro" id="IPR036150">
    <property type="entry name" value="Cyt_b/b6_C_sf"/>
</dbReference>
<dbReference type="PANTHER" id="PTHR19271">
    <property type="entry name" value="CYTOCHROME B"/>
    <property type="match status" value="1"/>
</dbReference>
<evidence type="ECO:0000256" key="9">
    <source>
        <dbReference type="ARBA" id="ARBA00022723"/>
    </source>
</evidence>
<keyword evidence="6 19" id="KW-0349">Heme</keyword>
<feature type="binding site" description="axial binding residue" evidence="19">
    <location>
        <position position="83"/>
    </location>
    <ligand>
        <name>heme b</name>
        <dbReference type="ChEBI" id="CHEBI:60344"/>
        <label>b562</label>
    </ligand>
    <ligandPart>
        <name>Fe</name>
        <dbReference type="ChEBI" id="CHEBI:18248"/>
    </ligandPart>
</feature>
<evidence type="ECO:0000256" key="7">
    <source>
        <dbReference type="ARBA" id="ARBA00022660"/>
    </source>
</evidence>
<feature type="binding site" description="axial binding residue" evidence="19">
    <location>
        <position position="182"/>
    </location>
    <ligand>
        <name>heme b</name>
        <dbReference type="ChEBI" id="CHEBI:60344"/>
        <label>b562</label>
    </ligand>
    <ligandPart>
        <name>Fe</name>
        <dbReference type="ChEBI" id="CHEBI:18248"/>
    </ligandPart>
</feature>
<keyword evidence="10" id="KW-0999">Mitochondrion inner membrane</keyword>
<dbReference type="InterPro" id="IPR030689">
    <property type="entry name" value="Cytochrome_b"/>
</dbReference>
<dbReference type="CDD" id="cd00284">
    <property type="entry name" value="Cytochrome_b_N"/>
    <property type="match status" value="1"/>
</dbReference>
<evidence type="ECO:0000256" key="4">
    <source>
        <dbReference type="ARBA" id="ARBA00013531"/>
    </source>
</evidence>
<evidence type="ECO:0000259" key="21">
    <source>
        <dbReference type="PROSITE" id="PS51002"/>
    </source>
</evidence>
<dbReference type="InterPro" id="IPR048260">
    <property type="entry name" value="Cytochrome_b_C_euk/bac"/>
</dbReference>
<geneLocation type="mitochondrion" evidence="23"/>
<dbReference type="Pfam" id="PF00032">
    <property type="entry name" value="Cytochrom_B_C"/>
    <property type="match status" value="1"/>
</dbReference>